<reference evidence="2 3" key="1">
    <citation type="submission" date="2024-09" db="EMBL/GenBank/DDBJ databases">
        <title>Rethinking Asexuality: The Enigmatic Case of Functional Sexual Genes in Lepraria (Stereocaulaceae).</title>
        <authorList>
            <person name="Doellman M."/>
            <person name="Sun Y."/>
            <person name="Barcenas-Pena A."/>
            <person name="Lumbsch H.T."/>
            <person name="Grewe F."/>
        </authorList>
    </citation>
    <scope>NUCLEOTIDE SEQUENCE [LARGE SCALE GENOMIC DNA]</scope>
    <source>
        <strain evidence="2 3">Grewe 0041</strain>
    </source>
</reference>
<dbReference type="PANTHER" id="PTHR20932">
    <property type="entry name" value="LYSM AND PUTATIVE PEPTIDOGLYCAN-BINDING DOMAIN-CONTAINING PROTEIN"/>
    <property type="match status" value="1"/>
</dbReference>
<evidence type="ECO:0000256" key="1">
    <source>
        <dbReference type="SAM" id="MobiDB-lite"/>
    </source>
</evidence>
<feature type="region of interest" description="Disordered" evidence="1">
    <location>
        <begin position="238"/>
        <end position="270"/>
    </location>
</feature>
<dbReference type="PANTHER" id="PTHR20932:SF31">
    <property type="entry name" value="RING-TYPE DOMAIN-CONTAINING PROTEIN"/>
    <property type="match status" value="1"/>
</dbReference>
<keyword evidence="3" id="KW-1185">Reference proteome</keyword>
<feature type="compositionally biased region" description="Low complexity" evidence="1">
    <location>
        <begin position="86"/>
        <end position="95"/>
    </location>
</feature>
<sequence>MVDEACCTCATLLSAIPPQHDEKTERPTAQDRRLDCCGRVICGNCIAKNPRFASYCPFCQVSSGPSSLPQGLRDPPAYSPPPSPRPARATLASPPDSDEPPAYSIINKLITPNEKDTVEPPAEDALHFLDPSQDTIPSLSLRYGVPQGALRRKNGLFADHLLAARRTLLIPGEFYKGGVSLSPEPIEGEEEEIRKAKVRRWMVACKVSEYDVALLYLQQSDYNLDLAVEAYLEDEKWEKEHPMEGSSKGAAKPKPGRRKAGIRTGFSGQL</sequence>
<dbReference type="InterPro" id="IPR045030">
    <property type="entry name" value="LYSM1-4"/>
</dbReference>
<accession>A0ABR4B643</accession>
<evidence type="ECO:0000313" key="3">
    <source>
        <dbReference type="Proteomes" id="UP001590951"/>
    </source>
</evidence>
<name>A0ABR4B643_9LECA</name>
<gene>
    <name evidence="2" type="ORF">ABVK25_006570</name>
</gene>
<feature type="region of interest" description="Disordered" evidence="1">
    <location>
        <begin position="68"/>
        <end position="102"/>
    </location>
</feature>
<organism evidence="2 3">
    <name type="scientific">Lepraria finkii</name>
    <dbReference type="NCBI Taxonomy" id="1340010"/>
    <lineage>
        <taxon>Eukaryota</taxon>
        <taxon>Fungi</taxon>
        <taxon>Dikarya</taxon>
        <taxon>Ascomycota</taxon>
        <taxon>Pezizomycotina</taxon>
        <taxon>Lecanoromycetes</taxon>
        <taxon>OSLEUM clade</taxon>
        <taxon>Lecanoromycetidae</taxon>
        <taxon>Lecanorales</taxon>
        <taxon>Lecanorineae</taxon>
        <taxon>Stereocaulaceae</taxon>
        <taxon>Lepraria</taxon>
    </lineage>
</organism>
<comment type="caution">
    <text evidence="2">The sequence shown here is derived from an EMBL/GenBank/DDBJ whole genome shotgun (WGS) entry which is preliminary data.</text>
</comment>
<dbReference type="Proteomes" id="UP001590951">
    <property type="component" value="Unassembled WGS sequence"/>
</dbReference>
<proteinExistence type="predicted"/>
<protein>
    <recommendedName>
        <fullName evidence="4">LysM domain-containing protein</fullName>
    </recommendedName>
</protein>
<dbReference type="EMBL" id="JBHFEH010000022">
    <property type="protein sequence ID" value="KAL2053245.1"/>
    <property type="molecule type" value="Genomic_DNA"/>
</dbReference>
<evidence type="ECO:0000313" key="2">
    <source>
        <dbReference type="EMBL" id="KAL2053245.1"/>
    </source>
</evidence>
<evidence type="ECO:0008006" key="4">
    <source>
        <dbReference type="Google" id="ProtNLM"/>
    </source>
</evidence>